<dbReference type="PROSITE" id="PS00010">
    <property type="entry name" value="ASX_HYDROXYL"/>
    <property type="match status" value="4"/>
</dbReference>
<dbReference type="STRING" id="2018661.A0A2A2JU13"/>
<dbReference type="InterPro" id="IPR001791">
    <property type="entry name" value="Laminin_G"/>
</dbReference>
<dbReference type="InterPro" id="IPR013320">
    <property type="entry name" value="ConA-like_dom_sf"/>
</dbReference>
<dbReference type="Gene3D" id="2.60.120.200">
    <property type="match status" value="3"/>
</dbReference>
<keyword evidence="9 11" id="KW-1015">Disulfide bond</keyword>
<dbReference type="CDD" id="cd00110">
    <property type="entry name" value="LamG"/>
    <property type="match status" value="1"/>
</dbReference>
<feature type="disulfide bond" evidence="11">
    <location>
        <begin position="1386"/>
        <end position="1395"/>
    </location>
</feature>
<feature type="disulfide bond" evidence="11">
    <location>
        <begin position="338"/>
        <end position="347"/>
    </location>
</feature>
<evidence type="ECO:0000256" key="11">
    <source>
        <dbReference type="PROSITE-ProRule" id="PRU00076"/>
    </source>
</evidence>
<dbReference type="SUPFAM" id="SSF57184">
    <property type="entry name" value="Growth factor receptor domain"/>
    <property type="match status" value="2"/>
</dbReference>
<keyword evidence="12" id="KW-1133">Transmembrane helix</keyword>
<feature type="domain" description="EGF-like" evidence="14">
    <location>
        <begin position="661"/>
        <end position="697"/>
    </location>
</feature>
<dbReference type="Pfam" id="PF07645">
    <property type="entry name" value="EGF_CA"/>
    <property type="match status" value="3"/>
</dbReference>
<evidence type="ECO:0000259" key="13">
    <source>
        <dbReference type="PROSITE" id="PS50025"/>
    </source>
</evidence>
<dbReference type="InterPro" id="IPR018097">
    <property type="entry name" value="EGF_Ca-bd_CS"/>
</dbReference>
<feature type="domain" description="Laminin G" evidence="13">
    <location>
        <begin position="493"/>
        <end position="659"/>
    </location>
</feature>
<feature type="disulfide bond" evidence="11">
    <location>
        <begin position="238"/>
        <end position="247"/>
    </location>
</feature>
<feature type="disulfide bond" evidence="11">
    <location>
        <begin position="1150"/>
        <end position="1159"/>
    </location>
</feature>
<dbReference type="GO" id="GO:0016020">
    <property type="term" value="C:membrane"/>
    <property type="evidence" value="ECO:0007669"/>
    <property type="project" value="UniProtKB-SubCell"/>
</dbReference>
<feature type="domain" description="EGF-like" evidence="14">
    <location>
        <begin position="1254"/>
        <end position="1290"/>
    </location>
</feature>
<feature type="transmembrane region" description="Helical" evidence="12">
    <location>
        <begin position="1535"/>
        <end position="1561"/>
    </location>
</feature>
<evidence type="ECO:0000256" key="9">
    <source>
        <dbReference type="ARBA" id="ARBA00023157"/>
    </source>
</evidence>
<evidence type="ECO:0000256" key="4">
    <source>
        <dbReference type="ARBA" id="ARBA00022525"/>
    </source>
</evidence>
<dbReference type="Gene3D" id="2.10.25.10">
    <property type="entry name" value="Laminin"/>
    <property type="match status" value="16"/>
</dbReference>
<sequence length="1587" mass="173389">MLLPAGVFRNRLPGWSGFLCDVSDNSVEGCNRNSDCQPNERCIENERGQRICVGDPCERVRCENDGKCVSRDDDFVCECVPGSGFTGKFCDNDINECELSPCQNGGTCINVEGSYECLCPDSHKGRNCTEIVSYCATEPCHNAGKCVEMKNGYHCLCSAGFTGKSCEIATKYLCSCPNPYHVCTWKLSGPHCDCPKGYKGATCSIKAQADPCETVRPCLNGGLCTESDTDPLGYECSCLPDFTGHDCGERRPCLVNDKGCLNGGKCIRGLAVTRCKCSAGFGGLNCEVQQISSTTTSTTTKHTTASSIAAACQPNPCYNSGVCKPVGDSNEAGFVCDCPEDTTGNFCETVLDWESQVDEVQVTFRTRKPTPEVTSTKSTTTSKKPPVTVTAINEIGGESTISENAIEEEDFETGVSSCSECENSFKCAETDAGAICLCESEFIGAKCDMKGNACEGVLCPATQICRPLIRSTDTNILCGCSIGFGGVECSNITAATFGENSLYIHQSVGVMIGMATGPLPYSLDITFKTTVPQVHIVSGENIFGQKLFTAGLNGGLIWLNVSGTAYAKLLNLKINDGRWHRLQIVKTHNDLLVTLTEESGHLLLNRTLPRMSAFEIFSTRIGKISDNQHYIGCIADVSIDSNPINLFGSSRGIQIQQGCIRERQCLKNHCHNGGTCVDEWSKASCSCLPPFLPPICLHSLPPSTFGHGNMTSLADVSIPVDVSQHLRFSTDIQMIMRTNKADGAVIYLGEEGHDDVTTYTTIQMLDGKVKVKSKAGARAVSELFSSRRLNDNADHFLKVERRQRHVKLFVDGILEAEGEIQQRFDHPLFIERIRIGSTEMSPDGAFDTEQFFKGSLQDIQINGESVVLHHPKFEVEAAGSVQKLDNVLEGSISDDVCGKSEKSLCKRGFCRNTFNDYECICEKGYYGRNCDLKDFCVDDPCPKGGDCQNVDGGYICTSPVTLVSKSELEYELTGLQNVSGVDIDSLEFNLRTHTEDGHLMTLITPRVSLSLSLAHGQLVVSAPSPYTVRRTVADGRWHHVRIDNRIMKIDNGSYGLPRPLSALATSAATLLIGTSQSFNSIEDVKIGNLPKLSFYRKEDFEIPGNLTYLVVTSRKKIATTCHSTLQCGKASPCLHGSDCIDLWNKVKCACREGFTGAFCETNINECDQTECLHGHCVDGIGEASCECDQGWQGSRCDQPTEECQDSDSEECKTIRANDSCASRPCLHGICRPTETNQFKCKCELGYTGPTCSQMVDHCQADSCSLNGKCSPIWNGTMCECGKHYRGATCSARVDECAELPCENDAECLQTELGYKCNCRKYYLGQRQMRSRRILPEETLCPWRMSSARGYEGDKCDIKIDYCKRNHNPCKNGASCEAIIGDYKCHCIPGFSGKNCEIDTDECALGYCTNGSVCKDRINDYECDCEGTGYTGKNCTDDIDECSSPKNCLNGACKNTHGSYKCTCRQGFIGRRCSLRDPCLPNSHNQTVHNCLHGVCINPSVRIENGREVAVHECSCSKGYNGPLCQNRMEDRRVLALSYVLGPVAAILVVIVLLGCCLLVFVMRGKRALHGHYSPSNQEMHGARLQVR</sequence>
<feature type="domain" description="EGF-like" evidence="14">
    <location>
        <begin position="893"/>
        <end position="931"/>
    </location>
</feature>
<feature type="domain" description="EGF-like" evidence="14">
    <location>
        <begin position="1486"/>
        <end position="1525"/>
    </location>
</feature>
<evidence type="ECO:0000256" key="3">
    <source>
        <dbReference type="ARBA" id="ARBA00022490"/>
    </source>
</evidence>
<feature type="domain" description="EGF-like" evidence="14">
    <location>
        <begin position="131"/>
        <end position="167"/>
    </location>
</feature>
<dbReference type="InterPro" id="IPR013032">
    <property type="entry name" value="EGF-like_CS"/>
</dbReference>
<feature type="domain" description="EGF-like" evidence="14">
    <location>
        <begin position="1437"/>
        <end position="1473"/>
    </location>
</feature>
<dbReference type="InterPro" id="IPR049883">
    <property type="entry name" value="NOTCH1_EGF-like"/>
</dbReference>
<feature type="domain" description="Laminin G" evidence="13">
    <location>
        <begin position="703"/>
        <end position="897"/>
    </location>
</feature>
<feature type="domain" description="EGF-like" evidence="14">
    <location>
        <begin position="1123"/>
        <end position="1160"/>
    </location>
</feature>
<feature type="domain" description="EGF-like" evidence="14">
    <location>
        <begin position="1216"/>
        <end position="1252"/>
    </location>
</feature>
<dbReference type="InterPro" id="IPR000152">
    <property type="entry name" value="EGF-type_Asp/Asn_hydroxyl_site"/>
</dbReference>
<reference evidence="15 16" key="1">
    <citation type="journal article" date="2017" name="Curr. Biol.">
        <title>Genome architecture and evolution of a unichromosomal asexual nematode.</title>
        <authorList>
            <person name="Fradin H."/>
            <person name="Zegar C."/>
            <person name="Gutwein M."/>
            <person name="Lucas J."/>
            <person name="Kovtun M."/>
            <person name="Corcoran D."/>
            <person name="Baugh L.R."/>
            <person name="Kiontke K."/>
            <person name="Gunsalus K."/>
            <person name="Fitch D.H."/>
            <person name="Piano F."/>
        </authorList>
    </citation>
    <scope>NUCLEOTIDE SEQUENCE [LARGE SCALE GENOMIC DNA]</scope>
    <source>
        <strain evidence="15">PF1309</strain>
    </source>
</reference>
<feature type="domain" description="EGF-like" evidence="14">
    <location>
        <begin position="1162"/>
        <end position="1197"/>
    </location>
</feature>
<dbReference type="InterPro" id="IPR009030">
    <property type="entry name" value="Growth_fac_rcpt_cys_sf"/>
</dbReference>
<evidence type="ECO:0000256" key="2">
    <source>
        <dbReference type="ARBA" id="ARBA00004613"/>
    </source>
</evidence>
<dbReference type="GO" id="GO:0005509">
    <property type="term" value="F:calcium ion binding"/>
    <property type="evidence" value="ECO:0007669"/>
    <property type="project" value="InterPro"/>
</dbReference>
<keyword evidence="12" id="KW-0812">Transmembrane</keyword>
<keyword evidence="10" id="KW-0325">Glycoprotein</keyword>
<dbReference type="FunFam" id="2.10.25.10:FF:000472">
    <property type="entry name" value="Uncharacterized protein, isoform A"/>
    <property type="match status" value="1"/>
</dbReference>
<feature type="domain" description="EGF-like" evidence="14">
    <location>
        <begin position="208"/>
        <end position="248"/>
    </location>
</feature>
<keyword evidence="7" id="KW-0677">Repeat</keyword>
<evidence type="ECO:0000256" key="6">
    <source>
        <dbReference type="ARBA" id="ARBA00022729"/>
    </source>
</evidence>
<keyword evidence="3" id="KW-0963">Cytoplasm</keyword>
<feature type="disulfide bond" evidence="11">
    <location>
        <begin position="277"/>
        <end position="286"/>
    </location>
</feature>
<feature type="disulfide bond" evidence="11">
    <location>
        <begin position="1220"/>
        <end position="1230"/>
    </location>
</feature>
<comment type="caution">
    <text evidence="11">Lacks conserved residue(s) required for the propagation of feature annotation.</text>
</comment>
<feature type="disulfide bond" evidence="11">
    <location>
        <begin position="1463"/>
        <end position="1472"/>
    </location>
</feature>
<dbReference type="Pfam" id="PF00008">
    <property type="entry name" value="EGF"/>
    <property type="match status" value="5"/>
</dbReference>
<dbReference type="InterPro" id="IPR051022">
    <property type="entry name" value="Notch_Cell-Fate_Det"/>
</dbReference>
<feature type="disulfide bond" evidence="11">
    <location>
        <begin position="1280"/>
        <end position="1289"/>
    </location>
</feature>
<dbReference type="SUPFAM" id="SSF57196">
    <property type="entry name" value="EGF/Laminin"/>
    <property type="match status" value="8"/>
</dbReference>
<dbReference type="FunFam" id="2.10.25.10:FF:000425">
    <property type="entry name" value="Eyes shut homolog"/>
    <property type="match status" value="1"/>
</dbReference>
<dbReference type="PROSITE" id="PS01187">
    <property type="entry name" value="EGF_CA"/>
    <property type="match status" value="3"/>
</dbReference>
<dbReference type="PRINTS" id="PR00010">
    <property type="entry name" value="EGFBLOOD"/>
</dbReference>
<feature type="domain" description="EGF-like" evidence="14">
    <location>
        <begin position="53"/>
        <end position="91"/>
    </location>
</feature>
<keyword evidence="6" id="KW-0732">Signal</keyword>
<feature type="disulfide bond" evidence="11">
    <location>
        <begin position="687"/>
        <end position="696"/>
    </location>
</feature>
<dbReference type="FunFam" id="2.10.25.10:FF:000125">
    <property type="entry name" value="Neurogenic locus notch protein-like"/>
    <property type="match status" value="1"/>
</dbReference>
<organism evidence="15 16">
    <name type="scientific">Diploscapter pachys</name>
    <dbReference type="NCBI Taxonomy" id="2018661"/>
    <lineage>
        <taxon>Eukaryota</taxon>
        <taxon>Metazoa</taxon>
        <taxon>Ecdysozoa</taxon>
        <taxon>Nematoda</taxon>
        <taxon>Chromadorea</taxon>
        <taxon>Rhabditida</taxon>
        <taxon>Rhabditina</taxon>
        <taxon>Rhabditomorpha</taxon>
        <taxon>Rhabditoidea</taxon>
        <taxon>Rhabditidae</taxon>
        <taxon>Diploscapter</taxon>
    </lineage>
</organism>
<feature type="domain" description="EGF-like" evidence="14">
    <location>
        <begin position="1358"/>
        <end position="1396"/>
    </location>
</feature>
<keyword evidence="16" id="KW-1185">Reference proteome</keyword>
<dbReference type="Pfam" id="PF12661">
    <property type="entry name" value="hEGF"/>
    <property type="match status" value="1"/>
</dbReference>
<feature type="disulfide bond" evidence="11">
    <location>
        <begin position="1187"/>
        <end position="1196"/>
    </location>
</feature>
<proteinExistence type="predicted"/>
<accession>A0A2A2JU13</accession>
<dbReference type="PROSITE" id="PS00022">
    <property type="entry name" value="EGF_1"/>
    <property type="match status" value="16"/>
</dbReference>
<evidence type="ECO:0000256" key="10">
    <source>
        <dbReference type="ARBA" id="ARBA00023180"/>
    </source>
</evidence>
<name>A0A2A2JU13_9BILA</name>
<dbReference type="PANTHER" id="PTHR24049">
    <property type="entry name" value="CRUMBS FAMILY MEMBER"/>
    <property type="match status" value="1"/>
</dbReference>
<keyword evidence="5 11" id="KW-0245">EGF-like domain</keyword>
<evidence type="ECO:0000256" key="12">
    <source>
        <dbReference type="SAM" id="Phobius"/>
    </source>
</evidence>
<dbReference type="EMBL" id="LIAE01010219">
    <property type="protein sequence ID" value="PAV65171.1"/>
    <property type="molecule type" value="Genomic_DNA"/>
</dbReference>
<feature type="domain" description="EGF-like" evidence="14">
    <location>
        <begin position="1398"/>
        <end position="1435"/>
    </location>
</feature>
<dbReference type="OrthoDB" id="430340at2759"/>
<dbReference type="GO" id="GO:0005576">
    <property type="term" value="C:extracellular region"/>
    <property type="evidence" value="ECO:0007669"/>
    <property type="project" value="UniProtKB-SubCell"/>
</dbReference>
<dbReference type="PROSITE" id="PS01186">
    <property type="entry name" value="EGF_2"/>
    <property type="match status" value="12"/>
</dbReference>
<feature type="domain" description="EGF-like" evidence="14">
    <location>
        <begin position="1292"/>
        <end position="1328"/>
    </location>
</feature>
<dbReference type="SUPFAM" id="SSF49899">
    <property type="entry name" value="Concanavalin A-like lectins/glucanases"/>
    <property type="match status" value="3"/>
</dbReference>
<feature type="domain" description="EGF-like" evidence="14">
    <location>
        <begin position="249"/>
        <end position="287"/>
    </location>
</feature>
<evidence type="ECO:0000256" key="5">
    <source>
        <dbReference type="ARBA" id="ARBA00022536"/>
    </source>
</evidence>
<feature type="disulfide bond" evidence="11">
    <location>
        <begin position="1515"/>
        <end position="1524"/>
    </location>
</feature>
<feature type="domain" description="EGF-like" evidence="14">
    <location>
        <begin position="93"/>
        <end position="129"/>
    </location>
</feature>
<evidence type="ECO:0000256" key="8">
    <source>
        <dbReference type="ARBA" id="ARBA00022837"/>
    </source>
</evidence>
<dbReference type="Proteomes" id="UP000218231">
    <property type="component" value="Unassembled WGS sequence"/>
</dbReference>
<dbReference type="PROSITE" id="PS50025">
    <property type="entry name" value="LAM_G_DOMAIN"/>
    <property type="match status" value="2"/>
</dbReference>
<dbReference type="PROSITE" id="PS50026">
    <property type="entry name" value="EGF_3"/>
    <property type="match status" value="17"/>
</dbReference>
<evidence type="ECO:0000256" key="1">
    <source>
        <dbReference type="ARBA" id="ARBA00004496"/>
    </source>
</evidence>
<dbReference type="Pfam" id="PF02210">
    <property type="entry name" value="Laminin_G_2"/>
    <property type="match status" value="1"/>
</dbReference>
<feature type="domain" description="EGF-like" evidence="14">
    <location>
        <begin position="308"/>
        <end position="348"/>
    </location>
</feature>
<dbReference type="SMART" id="SM00282">
    <property type="entry name" value="LamG"/>
    <property type="match status" value="3"/>
</dbReference>
<dbReference type="GO" id="GO:0005737">
    <property type="term" value="C:cytoplasm"/>
    <property type="evidence" value="ECO:0007669"/>
    <property type="project" value="UniProtKB-SubCell"/>
</dbReference>
<evidence type="ECO:0000313" key="16">
    <source>
        <dbReference type="Proteomes" id="UP000218231"/>
    </source>
</evidence>
<feature type="disulfide bond" evidence="11">
    <location>
        <begin position="119"/>
        <end position="128"/>
    </location>
</feature>
<evidence type="ECO:0000313" key="15">
    <source>
        <dbReference type="EMBL" id="PAV65171.1"/>
    </source>
</evidence>
<dbReference type="InterPro" id="IPR000742">
    <property type="entry name" value="EGF"/>
</dbReference>
<comment type="subcellular location">
    <subcellularLocation>
        <location evidence="1">Cytoplasm</location>
    </subcellularLocation>
    <subcellularLocation>
        <location evidence="2">Secreted</location>
    </subcellularLocation>
</comment>
<comment type="caution">
    <text evidence="15">The sequence shown here is derived from an EMBL/GenBank/DDBJ whole genome shotgun (WGS) entry which is preliminary data.</text>
</comment>
<dbReference type="CDD" id="cd00054">
    <property type="entry name" value="EGF_CA"/>
    <property type="match status" value="7"/>
</dbReference>
<feature type="disulfide bond" evidence="11">
    <location>
        <begin position="157"/>
        <end position="166"/>
    </location>
</feature>
<evidence type="ECO:0000256" key="7">
    <source>
        <dbReference type="ARBA" id="ARBA00022737"/>
    </source>
</evidence>
<dbReference type="InterPro" id="IPR001881">
    <property type="entry name" value="EGF-like_Ca-bd_dom"/>
</dbReference>
<gene>
    <name evidence="15" type="ORF">WR25_20027</name>
</gene>
<dbReference type="SMART" id="SM00179">
    <property type="entry name" value="EGF_CA"/>
    <property type="match status" value="14"/>
</dbReference>
<keyword evidence="4" id="KW-0964">Secreted</keyword>
<evidence type="ECO:0000259" key="14">
    <source>
        <dbReference type="PROSITE" id="PS50026"/>
    </source>
</evidence>
<dbReference type="SMART" id="SM00181">
    <property type="entry name" value="EGF"/>
    <property type="match status" value="20"/>
</dbReference>
<keyword evidence="12" id="KW-0472">Membrane</keyword>
<keyword evidence="8" id="KW-0106">Calcium</keyword>
<feature type="disulfide bond" evidence="11">
    <location>
        <begin position="1166"/>
        <end position="1176"/>
    </location>
</feature>
<feature type="disulfide bond" evidence="11">
    <location>
        <begin position="921"/>
        <end position="930"/>
    </location>
</feature>
<protein>
    <submittedName>
        <fullName evidence="15">Uncharacterized protein</fullName>
    </submittedName>
</protein>
<feature type="disulfide bond" evidence="11">
    <location>
        <begin position="1242"/>
        <end position="1251"/>
    </location>
</feature>